<comment type="subcellular location">
    <subcellularLocation>
        <location evidence="1">Cytoplasm</location>
    </subcellularLocation>
</comment>
<dbReference type="Proteomes" id="UP001205185">
    <property type="component" value="Unassembled WGS sequence"/>
</dbReference>
<evidence type="ECO:0000256" key="4">
    <source>
        <dbReference type="ARBA" id="ARBA00023186"/>
    </source>
</evidence>
<evidence type="ECO:0000313" key="6">
    <source>
        <dbReference type="Proteomes" id="UP001205185"/>
    </source>
</evidence>
<gene>
    <name evidence="5" type="ORF">LV75_004868</name>
</gene>
<dbReference type="RefSeq" id="WP_253889266.1">
    <property type="nucleotide sequence ID" value="NZ_BAAAVB010000001.1"/>
</dbReference>
<accession>A0ABT1II69</accession>
<evidence type="ECO:0000256" key="3">
    <source>
        <dbReference type="ARBA" id="ARBA00022490"/>
    </source>
</evidence>
<organism evidence="5 6">
    <name type="scientific">Actinokineospora diospyrosa</name>
    <dbReference type="NCBI Taxonomy" id="103728"/>
    <lineage>
        <taxon>Bacteria</taxon>
        <taxon>Bacillati</taxon>
        <taxon>Actinomycetota</taxon>
        <taxon>Actinomycetes</taxon>
        <taxon>Pseudonocardiales</taxon>
        <taxon>Pseudonocardiaceae</taxon>
        <taxon>Actinokineospora</taxon>
    </lineage>
</organism>
<name>A0ABT1II69_9PSEU</name>
<protein>
    <submittedName>
        <fullName evidence="5">EspG family protein</fullName>
    </submittedName>
</protein>
<proteinExistence type="inferred from homology"/>
<keyword evidence="4" id="KW-0143">Chaperone</keyword>
<reference evidence="5 6" key="1">
    <citation type="submission" date="2022-06" db="EMBL/GenBank/DDBJ databases">
        <title>Genomic Encyclopedia of Archaeal and Bacterial Type Strains, Phase II (KMG-II): from individual species to whole genera.</title>
        <authorList>
            <person name="Goeker M."/>
        </authorList>
    </citation>
    <scope>NUCLEOTIDE SEQUENCE [LARGE SCALE GENOMIC DNA]</scope>
    <source>
        <strain evidence="5 6">DSM 44255</strain>
    </source>
</reference>
<keyword evidence="6" id="KW-1185">Reference proteome</keyword>
<evidence type="ECO:0000256" key="2">
    <source>
        <dbReference type="ARBA" id="ARBA00006411"/>
    </source>
</evidence>
<dbReference type="Pfam" id="PF14011">
    <property type="entry name" value="ESX-1_EspG"/>
    <property type="match status" value="1"/>
</dbReference>
<comment type="caution">
    <text evidence="5">The sequence shown here is derived from an EMBL/GenBank/DDBJ whole genome shotgun (WGS) entry which is preliminary data.</text>
</comment>
<dbReference type="InterPro" id="IPR025734">
    <property type="entry name" value="EspG"/>
</dbReference>
<keyword evidence="3" id="KW-0963">Cytoplasm</keyword>
<dbReference type="EMBL" id="JAMTCO010000012">
    <property type="protein sequence ID" value="MCP2272342.1"/>
    <property type="molecule type" value="Genomic_DNA"/>
</dbReference>
<evidence type="ECO:0000256" key="1">
    <source>
        <dbReference type="ARBA" id="ARBA00004496"/>
    </source>
</evidence>
<evidence type="ECO:0000313" key="5">
    <source>
        <dbReference type="EMBL" id="MCP2272342.1"/>
    </source>
</evidence>
<sequence>MTAVTVTALEFDVLTEHLGVEPVPLVLEVPSPGRTDTERADLVDRAWSGLAERGLGRPGRVDPLLESLLSLLDRPEREVDGRLWTEGPVRVLAAARADRAVLATMTEDTITLCAADATGLPRHALSVLPPVAPGPGRSVTVPTVDFEAAAPDPLASGLRARGVRADDASTLAEMITPLRAHGQFGAAVRDRWGRRHRADRVVSYFDTAHGRYLQTRTTTDTGEAWTTISPTDTRRLHHHVAALLPSG</sequence>
<comment type="similarity">
    <text evidence="2">Belongs to the EspG family.</text>
</comment>